<accession>A0A1M5JD88</accession>
<keyword evidence="4" id="KW-1185">Reference proteome</keyword>
<feature type="compositionally biased region" description="Polar residues" evidence="2">
    <location>
        <begin position="118"/>
        <end position="141"/>
    </location>
</feature>
<feature type="coiled-coil region" evidence="1">
    <location>
        <begin position="79"/>
        <end position="106"/>
    </location>
</feature>
<dbReference type="Proteomes" id="UP000184368">
    <property type="component" value="Unassembled WGS sequence"/>
</dbReference>
<proteinExistence type="predicted"/>
<evidence type="ECO:0000313" key="4">
    <source>
        <dbReference type="Proteomes" id="UP000184368"/>
    </source>
</evidence>
<dbReference type="InterPro" id="IPR036388">
    <property type="entry name" value="WH-like_DNA-bd_sf"/>
</dbReference>
<dbReference type="SUPFAM" id="SSF46689">
    <property type="entry name" value="Homeodomain-like"/>
    <property type="match status" value="1"/>
</dbReference>
<evidence type="ECO:0008006" key="5">
    <source>
        <dbReference type="Google" id="ProtNLM"/>
    </source>
</evidence>
<dbReference type="STRING" id="1302690.BUE76_05665"/>
<reference evidence="3 4" key="1">
    <citation type="submission" date="2016-11" db="EMBL/GenBank/DDBJ databases">
        <authorList>
            <person name="Jaros S."/>
            <person name="Januszkiewicz K."/>
            <person name="Wedrychowicz H."/>
        </authorList>
    </citation>
    <scope>NUCLEOTIDE SEQUENCE [LARGE SCALE GENOMIC DNA]</scope>
    <source>
        <strain evidence="3 4">DSM 26897</strain>
    </source>
</reference>
<dbReference type="RefSeq" id="WP_073048743.1">
    <property type="nucleotide sequence ID" value="NZ_FQUO01000032.1"/>
</dbReference>
<feature type="region of interest" description="Disordered" evidence="2">
    <location>
        <begin position="114"/>
        <end position="141"/>
    </location>
</feature>
<protein>
    <recommendedName>
        <fullName evidence="5">Transposase</fullName>
    </recommendedName>
</protein>
<evidence type="ECO:0000313" key="3">
    <source>
        <dbReference type="EMBL" id="SHG38534.1"/>
    </source>
</evidence>
<gene>
    <name evidence="3" type="ORF">SAMN05444008_1322</name>
</gene>
<name>A0A1M5JD88_9BACT</name>
<sequence>MSNTGVKDYCKRTQKDYSLAFKLQVVDEVEKGHLTWKQSQQKYGIQGRSTVLVWLRKHGSLDWSSKTPMKKKAPPKTYIAQLEARIRQLEQEKQVLNRAIDIADDMLHTEIRKKYLPLSQQASDQRQGEGPQSPSESLPKA</sequence>
<dbReference type="InterPro" id="IPR009057">
    <property type="entry name" value="Homeodomain-like_sf"/>
</dbReference>
<organism evidence="3 4">
    <name type="scientific">Cnuella takakiae</name>
    <dbReference type="NCBI Taxonomy" id="1302690"/>
    <lineage>
        <taxon>Bacteria</taxon>
        <taxon>Pseudomonadati</taxon>
        <taxon>Bacteroidota</taxon>
        <taxon>Chitinophagia</taxon>
        <taxon>Chitinophagales</taxon>
        <taxon>Chitinophagaceae</taxon>
        <taxon>Cnuella</taxon>
    </lineage>
</organism>
<dbReference type="EMBL" id="FQUO01000032">
    <property type="protein sequence ID" value="SHG38534.1"/>
    <property type="molecule type" value="Genomic_DNA"/>
</dbReference>
<evidence type="ECO:0000256" key="1">
    <source>
        <dbReference type="SAM" id="Coils"/>
    </source>
</evidence>
<evidence type="ECO:0000256" key="2">
    <source>
        <dbReference type="SAM" id="MobiDB-lite"/>
    </source>
</evidence>
<dbReference type="AlphaFoldDB" id="A0A1M5JD88"/>
<dbReference type="Gene3D" id="1.10.10.10">
    <property type="entry name" value="Winged helix-like DNA-binding domain superfamily/Winged helix DNA-binding domain"/>
    <property type="match status" value="1"/>
</dbReference>
<keyword evidence="1" id="KW-0175">Coiled coil</keyword>